<dbReference type="PRINTS" id="PR00385">
    <property type="entry name" value="P450"/>
</dbReference>
<dbReference type="Pfam" id="PF00067">
    <property type="entry name" value="p450"/>
    <property type="match status" value="1"/>
</dbReference>
<keyword evidence="8 10" id="KW-0503">Monooxygenase</keyword>
<evidence type="ECO:0000256" key="4">
    <source>
        <dbReference type="ARBA" id="ARBA00022617"/>
    </source>
</evidence>
<sequence>MDLQGWDWVTINVPYGDTFRKHTTYQHRFMNSPETLKYCDVQVAETRKMLAKILNSPGEYEQHVKRLPGTVVILNIYGHRVEKDDKYVELGRQAVRYAAESKQYFYLDVIPWLRYFPEWVPFVKFQGVAREARKVAQALRFNLYELTKKRIADGAAEKSMTSIFLAENTQNDGSVLGEPEFCAAAATLFNGGVDTTATAIMAFVLYMLQNPDAQRCAQQEIDQVVGTERLPTFEDEENLPYTRAICEEILRIAVITPLAMPHSSTSDDVYKGYRIPVGTTVLANVWQMSRDEHLFEDPSSFKPERWLPDSKYSNKKSQLRAPRPRDFAFGFGRRICPGQKWAEQLLFIAVASMLAALNIEKAVDENGREIEPNNEYLQSFVRTLGSSKCKITPRSRIIADIISASVENAS</sequence>
<evidence type="ECO:0000256" key="6">
    <source>
        <dbReference type="ARBA" id="ARBA00023002"/>
    </source>
</evidence>
<proteinExistence type="inferred from homology"/>
<comment type="pathway">
    <text evidence="2">Secondary metabolite biosynthesis.</text>
</comment>
<keyword evidence="4 9" id="KW-0349">Heme</keyword>
<evidence type="ECO:0000256" key="2">
    <source>
        <dbReference type="ARBA" id="ARBA00005179"/>
    </source>
</evidence>
<reference evidence="11 12" key="1">
    <citation type="submission" date="2015-04" db="EMBL/GenBank/DDBJ databases">
        <title>Complete genome sequence of Schizopora paradoxa KUC8140, a cosmopolitan wood degrader in East Asia.</title>
        <authorList>
            <consortium name="DOE Joint Genome Institute"/>
            <person name="Min B."/>
            <person name="Park H."/>
            <person name="Jang Y."/>
            <person name="Kim J.-J."/>
            <person name="Kim K.H."/>
            <person name="Pangilinan J."/>
            <person name="Lipzen A."/>
            <person name="Riley R."/>
            <person name="Grigoriev I.V."/>
            <person name="Spatafora J.W."/>
            <person name="Choi I.-G."/>
        </authorList>
    </citation>
    <scope>NUCLEOTIDE SEQUENCE [LARGE SCALE GENOMIC DNA]</scope>
    <source>
        <strain evidence="11 12">KUC8140</strain>
    </source>
</reference>
<dbReference type="EMBL" id="KQ086016">
    <property type="protein sequence ID" value="KLO10806.1"/>
    <property type="molecule type" value="Genomic_DNA"/>
</dbReference>
<keyword evidence="7 9" id="KW-0408">Iron</keyword>
<evidence type="ECO:0000256" key="8">
    <source>
        <dbReference type="ARBA" id="ARBA00023033"/>
    </source>
</evidence>
<evidence type="ECO:0000256" key="3">
    <source>
        <dbReference type="ARBA" id="ARBA00010617"/>
    </source>
</evidence>
<dbReference type="CDD" id="cd11065">
    <property type="entry name" value="CYP64-like"/>
    <property type="match status" value="1"/>
</dbReference>
<dbReference type="Proteomes" id="UP000053477">
    <property type="component" value="Unassembled WGS sequence"/>
</dbReference>
<evidence type="ECO:0000313" key="11">
    <source>
        <dbReference type="EMBL" id="KLO10806.1"/>
    </source>
</evidence>
<dbReference type="InterPro" id="IPR001128">
    <property type="entry name" value="Cyt_P450"/>
</dbReference>
<dbReference type="PANTHER" id="PTHR46300">
    <property type="entry name" value="P450, PUTATIVE (EUROFUNG)-RELATED-RELATED"/>
    <property type="match status" value="1"/>
</dbReference>
<comment type="cofactor">
    <cofactor evidence="1 9">
        <name>heme</name>
        <dbReference type="ChEBI" id="CHEBI:30413"/>
    </cofactor>
</comment>
<dbReference type="GO" id="GO:0020037">
    <property type="term" value="F:heme binding"/>
    <property type="evidence" value="ECO:0007669"/>
    <property type="project" value="InterPro"/>
</dbReference>
<keyword evidence="6 10" id="KW-0560">Oxidoreductase</keyword>
<dbReference type="PANTHER" id="PTHR46300:SF7">
    <property type="entry name" value="P450, PUTATIVE (EUROFUNG)-RELATED"/>
    <property type="match status" value="1"/>
</dbReference>
<dbReference type="GO" id="GO:0004497">
    <property type="term" value="F:monooxygenase activity"/>
    <property type="evidence" value="ECO:0007669"/>
    <property type="project" value="UniProtKB-KW"/>
</dbReference>
<evidence type="ECO:0000256" key="1">
    <source>
        <dbReference type="ARBA" id="ARBA00001971"/>
    </source>
</evidence>
<dbReference type="InterPro" id="IPR002401">
    <property type="entry name" value="Cyt_P450_E_grp-I"/>
</dbReference>
<evidence type="ECO:0000256" key="5">
    <source>
        <dbReference type="ARBA" id="ARBA00022723"/>
    </source>
</evidence>
<name>A0A0H2S1A3_9AGAM</name>
<gene>
    <name evidence="11" type="ORF">SCHPADRAFT_930296</name>
</gene>
<dbReference type="GO" id="GO:0005506">
    <property type="term" value="F:iron ion binding"/>
    <property type="evidence" value="ECO:0007669"/>
    <property type="project" value="InterPro"/>
</dbReference>
<comment type="similarity">
    <text evidence="3 10">Belongs to the cytochrome P450 family.</text>
</comment>
<evidence type="ECO:0000256" key="7">
    <source>
        <dbReference type="ARBA" id="ARBA00023004"/>
    </source>
</evidence>
<keyword evidence="5 9" id="KW-0479">Metal-binding</keyword>
<dbReference type="Gene3D" id="1.10.630.10">
    <property type="entry name" value="Cytochrome P450"/>
    <property type="match status" value="1"/>
</dbReference>
<dbReference type="OrthoDB" id="2789670at2759"/>
<dbReference type="InParanoid" id="A0A0H2S1A3"/>
<organism evidence="11 12">
    <name type="scientific">Schizopora paradoxa</name>
    <dbReference type="NCBI Taxonomy" id="27342"/>
    <lineage>
        <taxon>Eukaryota</taxon>
        <taxon>Fungi</taxon>
        <taxon>Dikarya</taxon>
        <taxon>Basidiomycota</taxon>
        <taxon>Agaricomycotina</taxon>
        <taxon>Agaricomycetes</taxon>
        <taxon>Hymenochaetales</taxon>
        <taxon>Schizoporaceae</taxon>
        <taxon>Schizopora</taxon>
    </lineage>
</organism>
<dbReference type="InterPro" id="IPR036396">
    <property type="entry name" value="Cyt_P450_sf"/>
</dbReference>
<evidence type="ECO:0000313" key="12">
    <source>
        <dbReference type="Proteomes" id="UP000053477"/>
    </source>
</evidence>
<accession>A0A0H2S1A3</accession>
<keyword evidence="12" id="KW-1185">Reference proteome</keyword>
<dbReference type="InterPro" id="IPR050364">
    <property type="entry name" value="Cytochrome_P450_fung"/>
</dbReference>
<dbReference type="InterPro" id="IPR017972">
    <property type="entry name" value="Cyt_P450_CS"/>
</dbReference>
<dbReference type="STRING" id="27342.A0A0H2S1A3"/>
<protein>
    <submittedName>
        <fullName evidence="11">Cytochrome P450</fullName>
    </submittedName>
</protein>
<dbReference type="SUPFAM" id="SSF48264">
    <property type="entry name" value="Cytochrome P450"/>
    <property type="match status" value="1"/>
</dbReference>
<dbReference type="GO" id="GO:0016705">
    <property type="term" value="F:oxidoreductase activity, acting on paired donors, with incorporation or reduction of molecular oxygen"/>
    <property type="evidence" value="ECO:0007669"/>
    <property type="project" value="InterPro"/>
</dbReference>
<feature type="binding site" description="axial binding residue" evidence="9">
    <location>
        <position position="336"/>
    </location>
    <ligand>
        <name>heme</name>
        <dbReference type="ChEBI" id="CHEBI:30413"/>
    </ligand>
    <ligandPart>
        <name>Fe</name>
        <dbReference type="ChEBI" id="CHEBI:18248"/>
    </ligandPart>
</feature>
<evidence type="ECO:0000256" key="10">
    <source>
        <dbReference type="RuleBase" id="RU000461"/>
    </source>
</evidence>
<evidence type="ECO:0000256" key="9">
    <source>
        <dbReference type="PIRSR" id="PIRSR602401-1"/>
    </source>
</evidence>
<dbReference type="PRINTS" id="PR00463">
    <property type="entry name" value="EP450I"/>
</dbReference>
<dbReference type="AlphaFoldDB" id="A0A0H2S1A3"/>
<dbReference type="PROSITE" id="PS00086">
    <property type="entry name" value="CYTOCHROME_P450"/>
    <property type="match status" value="1"/>
</dbReference>